<keyword evidence="7 8" id="KW-0472">Membrane</keyword>
<evidence type="ECO:0000256" key="8">
    <source>
        <dbReference type="RuleBase" id="RU362088"/>
    </source>
</evidence>
<feature type="transmembrane region" description="Helical" evidence="8">
    <location>
        <begin position="96"/>
        <end position="116"/>
    </location>
</feature>
<evidence type="ECO:0000256" key="7">
    <source>
        <dbReference type="ARBA" id="ARBA00023136"/>
    </source>
</evidence>
<evidence type="ECO:0000256" key="5">
    <source>
        <dbReference type="ARBA" id="ARBA00022989"/>
    </source>
</evidence>
<evidence type="ECO:0000256" key="2">
    <source>
        <dbReference type="ARBA" id="ARBA00006939"/>
    </source>
</evidence>
<dbReference type="GO" id="GO:0005385">
    <property type="term" value="F:zinc ion transmembrane transporter activity"/>
    <property type="evidence" value="ECO:0007669"/>
    <property type="project" value="InterPro"/>
</dbReference>
<name>A0AAD4LCC1_9AGAM</name>
<dbReference type="InterPro" id="IPR003689">
    <property type="entry name" value="ZIP"/>
</dbReference>
<feature type="transmembrane region" description="Helical" evidence="8">
    <location>
        <begin position="226"/>
        <end position="248"/>
    </location>
</feature>
<comment type="similarity">
    <text evidence="2 8">Belongs to the ZIP transporter (TC 2.A.5) family.</text>
</comment>
<comment type="subcellular location">
    <subcellularLocation>
        <location evidence="1 8">Membrane</location>
        <topology evidence="1 8">Multi-pass membrane protein</topology>
    </subcellularLocation>
</comment>
<evidence type="ECO:0000256" key="3">
    <source>
        <dbReference type="ARBA" id="ARBA00022448"/>
    </source>
</evidence>
<keyword evidence="10" id="KW-1185">Reference proteome</keyword>
<sequence length="354" mass="37508">MSDAPLNCGSGGGATTYTGLRIASVFVIWVCSTLGSTFPIIAHRSSFVSLPHSVFEFAKYFGSGVIIATAFIHLLSPAIDELSSDCLGPAWKEYPYALALALISAFFIFTVELFAFRIGTAKLQKLGVRHDAHGHHAGGVLAHGPEGSPVPGPTAPVTPDVESIHLEKDSEASRTVKRVDDGGHVATVTDENVMAQLIGVAILEFGVILHSVLIGLTLAVDEGFKVLFVVVVFHQTFEGLGIGSRLAYLELPPKYRTVPVYAAFLYGITTPLGIAVGLGVRTTYNPGSTHATAVSGILDAISAGILMYTGFVELLAHEFLFSREMREASTGKLLYALSCVILGCGLMALLGKWA</sequence>
<feature type="transmembrane region" description="Helical" evidence="8">
    <location>
        <begin position="260"/>
        <end position="280"/>
    </location>
</feature>
<reference evidence="9" key="1">
    <citation type="submission" date="2022-01" db="EMBL/GenBank/DDBJ databases">
        <title>Comparative genomics reveals a dynamic genome evolution in the ectomycorrhizal milk-cap (Lactarius) mushrooms.</title>
        <authorList>
            <consortium name="DOE Joint Genome Institute"/>
            <person name="Lebreton A."/>
            <person name="Tang N."/>
            <person name="Kuo A."/>
            <person name="LaButti K."/>
            <person name="Drula E."/>
            <person name="Barry K."/>
            <person name="Clum A."/>
            <person name="Lipzen A."/>
            <person name="Mousain D."/>
            <person name="Ng V."/>
            <person name="Wang R."/>
            <person name="Wang X."/>
            <person name="Dai Y."/>
            <person name="Henrissat B."/>
            <person name="Grigoriev I.V."/>
            <person name="Guerin-Laguette A."/>
            <person name="Yu F."/>
            <person name="Martin F.M."/>
        </authorList>
    </citation>
    <scope>NUCLEOTIDE SEQUENCE</scope>
    <source>
        <strain evidence="9">QP</strain>
    </source>
</reference>
<feature type="transmembrane region" description="Helical" evidence="8">
    <location>
        <begin position="197"/>
        <end position="220"/>
    </location>
</feature>
<dbReference type="PANTHER" id="PTHR11040">
    <property type="entry name" value="ZINC/IRON TRANSPORTER"/>
    <property type="match status" value="1"/>
</dbReference>
<protein>
    <submittedName>
        <fullName evidence="9">ZIP-like iron-zinc transporter</fullName>
    </submittedName>
</protein>
<evidence type="ECO:0000256" key="4">
    <source>
        <dbReference type="ARBA" id="ARBA00022692"/>
    </source>
</evidence>
<dbReference type="GO" id="GO:0005886">
    <property type="term" value="C:plasma membrane"/>
    <property type="evidence" value="ECO:0007669"/>
    <property type="project" value="TreeGrafter"/>
</dbReference>
<feature type="transmembrane region" description="Helical" evidence="8">
    <location>
        <begin position="300"/>
        <end position="321"/>
    </location>
</feature>
<dbReference type="InterPro" id="IPR004698">
    <property type="entry name" value="Zn/Fe_permease_fun/pln"/>
</dbReference>
<evidence type="ECO:0000256" key="6">
    <source>
        <dbReference type="ARBA" id="ARBA00023065"/>
    </source>
</evidence>
<keyword evidence="3 8" id="KW-0813">Transport</keyword>
<organism evidence="9 10">
    <name type="scientific">Lactarius akahatsu</name>
    <dbReference type="NCBI Taxonomy" id="416441"/>
    <lineage>
        <taxon>Eukaryota</taxon>
        <taxon>Fungi</taxon>
        <taxon>Dikarya</taxon>
        <taxon>Basidiomycota</taxon>
        <taxon>Agaricomycotina</taxon>
        <taxon>Agaricomycetes</taxon>
        <taxon>Russulales</taxon>
        <taxon>Russulaceae</taxon>
        <taxon>Lactarius</taxon>
    </lineage>
</organism>
<dbReference type="AlphaFoldDB" id="A0AAD4LCC1"/>
<dbReference type="NCBIfam" id="TIGR00820">
    <property type="entry name" value="zip"/>
    <property type="match status" value="1"/>
</dbReference>
<comment type="caution">
    <text evidence="9">The sequence shown here is derived from an EMBL/GenBank/DDBJ whole genome shotgun (WGS) entry which is preliminary data.</text>
</comment>
<gene>
    <name evidence="9" type="ORF">EDB92DRAFT_1805257</name>
</gene>
<keyword evidence="6 8" id="KW-0406">Ion transport</keyword>
<feature type="transmembrane region" description="Helical" evidence="8">
    <location>
        <begin position="333"/>
        <end position="351"/>
    </location>
</feature>
<evidence type="ECO:0000256" key="1">
    <source>
        <dbReference type="ARBA" id="ARBA00004141"/>
    </source>
</evidence>
<dbReference type="Pfam" id="PF02535">
    <property type="entry name" value="Zip"/>
    <property type="match status" value="1"/>
</dbReference>
<dbReference type="Proteomes" id="UP001201163">
    <property type="component" value="Unassembled WGS sequence"/>
</dbReference>
<dbReference type="EMBL" id="JAKELL010000118">
    <property type="protein sequence ID" value="KAH8981312.1"/>
    <property type="molecule type" value="Genomic_DNA"/>
</dbReference>
<keyword evidence="5 8" id="KW-1133">Transmembrane helix</keyword>
<evidence type="ECO:0000313" key="9">
    <source>
        <dbReference type="EMBL" id="KAH8981312.1"/>
    </source>
</evidence>
<feature type="transmembrane region" description="Helical" evidence="8">
    <location>
        <begin position="20"/>
        <end position="42"/>
    </location>
</feature>
<dbReference type="PANTHER" id="PTHR11040:SF32">
    <property type="entry name" value="ZINC-REGULATED TRANSPORTER 1"/>
    <property type="match status" value="1"/>
</dbReference>
<feature type="transmembrane region" description="Helical" evidence="8">
    <location>
        <begin position="54"/>
        <end position="76"/>
    </location>
</feature>
<evidence type="ECO:0000313" key="10">
    <source>
        <dbReference type="Proteomes" id="UP001201163"/>
    </source>
</evidence>
<keyword evidence="4 8" id="KW-0812">Transmembrane</keyword>
<accession>A0AAD4LCC1</accession>
<proteinExistence type="inferred from homology"/>